<proteinExistence type="predicted"/>
<name>A0A3R9LFT2_STROR</name>
<dbReference type="EMBL" id="RJVZ01000001">
    <property type="protein sequence ID" value="RSK10877.1"/>
    <property type="molecule type" value="Genomic_DNA"/>
</dbReference>
<evidence type="ECO:0000313" key="1">
    <source>
        <dbReference type="EMBL" id="RSK10877.1"/>
    </source>
</evidence>
<dbReference type="AlphaFoldDB" id="A0A3R9LFT2"/>
<dbReference type="RefSeq" id="WP_125398414.1">
    <property type="nucleotide sequence ID" value="NZ_RJVZ01000001.1"/>
</dbReference>
<organism evidence="1 2">
    <name type="scientific">Streptococcus oralis</name>
    <dbReference type="NCBI Taxonomy" id="1303"/>
    <lineage>
        <taxon>Bacteria</taxon>
        <taxon>Bacillati</taxon>
        <taxon>Bacillota</taxon>
        <taxon>Bacilli</taxon>
        <taxon>Lactobacillales</taxon>
        <taxon>Streptococcaceae</taxon>
        <taxon>Streptococcus</taxon>
    </lineage>
</organism>
<dbReference type="Proteomes" id="UP000279863">
    <property type="component" value="Unassembled WGS sequence"/>
</dbReference>
<dbReference type="InterPro" id="IPR009319">
    <property type="entry name" value="Phage_A118_VSP1"/>
</dbReference>
<comment type="caution">
    <text evidence="1">The sequence shown here is derived from an EMBL/GenBank/DDBJ whole genome shotgun (WGS) entry which is preliminary data.</text>
</comment>
<gene>
    <name evidence="1" type="ORF">D8804_00165</name>
</gene>
<dbReference type="GO" id="GO:0005198">
    <property type="term" value="F:structural molecule activity"/>
    <property type="evidence" value="ECO:0007669"/>
    <property type="project" value="InterPro"/>
</dbReference>
<reference evidence="1 2" key="1">
    <citation type="submission" date="2018-11" db="EMBL/GenBank/DDBJ databases">
        <title>Species Designations Belie Phenotypic and Genotypic Heterogeneity in Oral Streptococci.</title>
        <authorList>
            <person name="Velsko I."/>
        </authorList>
    </citation>
    <scope>NUCLEOTIDE SEQUENCE [LARGE SCALE GENOMIC DNA]</scope>
    <source>
        <strain evidence="1 2">BCA1</strain>
    </source>
</reference>
<accession>A0A3R9LFT2</accession>
<sequence length="549" mass="62898">MVKKKRPPIQFNDEQLLLQASNVADIYHQLALDLFDNVVERVTERGTVYLDKQPYIWQLEKMQQMHMLNEENLKLISKYSGVAEEQLRYIVENEGLKLYTDTKQQLMEDLGRGSAGNSNHIQEILADYASQAVGDIHNLINTTLPKAVIGAYQGIIEQSVARVVTGLSTADKAISDTVMKWQEKGFQGFKDSAGRNWKIDNYARTVIKTTTYRTYREMRTRPAEELGVDTFYFSKKASARKSCAPLQHEIVTTGRARVEHGEKILALSDYGYGRPEGCLGINCGHMLTPFIPGANYKPDLGEDVESVSPEQAIENANAEAKQRALERSIRANKEKLHVAEKLGDKELIDKYKSKIGTQNAALKDYIDKHPSLKRDEERERYRYNDDAVQKLYKTIDKRSKKEYSEILQNLGNKAPKSYSDFQALSHSEKDSLRHDNRIVNYFKGDIQEKLSDKQKQQAVEAYFNFKNAGITFGDHAIARYIERMRRKDGTFAYNYETVKTAFSLPPNYVSEQNGRLARYYNGILYITEPDTDIVVTMMKRKKLKGFKPL</sequence>
<evidence type="ECO:0000313" key="2">
    <source>
        <dbReference type="Proteomes" id="UP000279863"/>
    </source>
</evidence>
<dbReference type="Pfam" id="PF06152">
    <property type="entry name" value="Phage_min_cap2"/>
    <property type="match status" value="1"/>
</dbReference>
<protein>
    <submittedName>
        <fullName evidence="1">Phage minor capsid protein 2</fullName>
    </submittedName>
</protein>